<name>A0A9N9PER3_9HELO</name>
<gene>
    <name evidence="1" type="ORF">HYFRA_00005075</name>
</gene>
<comment type="caution">
    <text evidence="1">The sequence shown here is derived from an EMBL/GenBank/DDBJ whole genome shotgun (WGS) entry which is preliminary data.</text>
</comment>
<organism evidence="1 2">
    <name type="scientific">Hymenoscyphus fraxineus</name>
    <dbReference type="NCBI Taxonomy" id="746836"/>
    <lineage>
        <taxon>Eukaryota</taxon>
        <taxon>Fungi</taxon>
        <taxon>Dikarya</taxon>
        <taxon>Ascomycota</taxon>
        <taxon>Pezizomycotina</taxon>
        <taxon>Leotiomycetes</taxon>
        <taxon>Helotiales</taxon>
        <taxon>Helotiaceae</taxon>
        <taxon>Hymenoscyphus</taxon>
    </lineage>
</organism>
<dbReference type="Proteomes" id="UP000696280">
    <property type="component" value="Unassembled WGS sequence"/>
</dbReference>
<dbReference type="AlphaFoldDB" id="A0A9N9PER3"/>
<dbReference type="EMBL" id="CAJVRL010000002">
    <property type="protein sequence ID" value="CAG8949444.1"/>
    <property type="molecule type" value="Genomic_DNA"/>
</dbReference>
<protein>
    <submittedName>
        <fullName evidence="1">Uncharacterized protein</fullName>
    </submittedName>
</protein>
<reference evidence="1" key="1">
    <citation type="submission" date="2021-07" db="EMBL/GenBank/DDBJ databases">
        <authorList>
            <person name="Durling M."/>
        </authorList>
    </citation>
    <scope>NUCLEOTIDE SEQUENCE</scope>
</reference>
<dbReference type="OrthoDB" id="28755at2759"/>
<proteinExistence type="predicted"/>
<sequence length="125" mass="14316">MPASTAESEVVGRLDFGYRLEQSVLSVFKKPWKFHSDSREEIHHGAVEIRGWIHAGDEHDTRFAEVVSRAFQGSRGREEFLRVGSNRKSKGKYGGTDAFRIFLCARGRRKERDIKAALWAMGYEL</sequence>
<evidence type="ECO:0000313" key="1">
    <source>
        <dbReference type="EMBL" id="CAG8949444.1"/>
    </source>
</evidence>
<keyword evidence="2" id="KW-1185">Reference proteome</keyword>
<accession>A0A9N9PER3</accession>
<evidence type="ECO:0000313" key="2">
    <source>
        <dbReference type="Proteomes" id="UP000696280"/>
    </source>
</evidence>